<dbReference type="AlphaFoldDB" id="M7SWT2"/>
<protein>
    <submittedName>
        <fullName evidence="2">Uncharacterized protein</fullName>
    </submittedName>
</protein>
<reference evidence="3" key="1">
    <citation type="journal article" date="2013" name="Genome Announc.">
        <title>Draft genome sequence of the grapevine dieback fungus Eutypa lata UCR-EL1.</title>
        <authorList>
            <person name="Blanco-Ulate B."/>
            <person name="Rolshausen P.E."/>
            <person name="Cantu D."/>
        </authorList>
    </citation>
    <scope>NUCLEOTIDE SEQUENCE [LARGE SCALE GENOMIC DNA]</scope>
    <source>
        <strain evidence="3">UCR-EL1</strain>
    </source>
</reference>
<evidence type="ECO:0000313" key="3">
    <source>
        <dbReference type="Proteomes" id="UP000012174"/>
    </source>
</evidence>
<proteinExistence type="predicted"/>
<dbReference type="Proteomes" id="UP000012174">
    <property type="component" value="Unassembled WGS sequence"/>
</dbReference>
<gene>
    <name evidence="2" type="ORF">UCREL1_4233</name>
</gene>
<dbReference type="KEGG" id="ela:UCREL1_4233"/>
<feature type="compositionally biased region" description="Basic and acidic residues" evidence="1">
    <location>
        <begin position="37"/>
        <end position="47"/>
    </location>
</feature>
<dbReference type="HOGENOM" id="CLU_1806163_0_0_1"/>
<sequence>MQRLVPKRKPVELPKPAKSPKRVTGTGQQHRRHRHHQEPQQEHQSEDKEGDEATPELLTQTIADVDGFMTSFRTTCQELRLGQTIRRTRFTQYPKEALERIIRNKLQEWLREGGQSKLAKRFHVDHETRQIYYESLYPLVRFK</sequence>
<feature type="region of interest" description="Disordered" evidence="1">
    <location>
        <begin position="1"/>
        <end position="57"/>
    </location>
</feature>
<name>M7SWT2_EUTLA</name>
<keyword evidence="3" id="KW-1185">Reference proteome</keyword>
<evidence type="ECO:0000313" key="2">
    <source>
        <dbReference type="EMBL" id="EMR68747.1"/>
    </source>
</evidence>
<organism evidence="2 3">
    <name type="scientific">Eutypa lata (strain UCR-EL1)</name>
    <name type="common">Grapevine dieback disease fungus</name>
    <name type="synonym">Eutypa armeniacae</name>
    <dbReference type="NCBI Taxonomy" id="1287681"/>
    <lineage>
        <taxon>Eukaryota</taxon>
        <taxon>Fungi</taxon>
        <taxon>Dikarya</taxon>
        <taxon>Ascomycota</taxon>
        <taxon>Pezizomycotina</taxon>
        <taxon>Sordariomycetes</taxon>
        <taxon>Xylariomycetidae</taxon>
        <taxon>Xylariales</taxon>
        <taxon>Diatrypaceae</taxon>
        <taxon>Eutypa</taxon>
    </lineage>
</organism>
<accession>M7SWT2</accession>
<evidence type="ECO:0000256" key="1">
    <source>
        <dbReference type="SAM" id="MobiDB-lite"/>
    </source>
</evidence>
<dbReference type="EMBL" id="KB706189">
    <property type="protein sequence ID" value="EMR68747.1"/>
    <property type="molecule type" value="Genomic_DNA"/>
</dbReference>